<sequence length="327" mass="34256">MLALLRHLPVLALLALATPATAFEMPSAWLSSHFRDNPLVGSLWSGDGRRVDAATLTAALDGADYVLLGEIHSNPDHHAIQARIVEAMVAAGERPAVVFEMISADEIPALDAFLAKPGATAEGFGAAVKWTERGWPDFAIYRPIVATALAHRLPIHAGNLGLETTRRISREGVAALPAPDVARLGLDLPMPEGGEASLTTELKESHCGLLPDKAIAPMLTVQRARDGALADALVEASSRGQAVLIAGAGHVRTDYAVPALLRTRAPGAAIVSIGMMEVADGKTGLADYGMSRDTPAPYDFVLFTPRADIADPCAGMAEAMKAMAPAK</sequence>
<dbReference type="Pfam" id="PF04187">
    <property type="entry name" value="Cofac_haem_bdg"/>
    <property type="match status" value="1"/>
</dbReference>
<dbReference type="RefSeq" id="WP_188854581.1">
    <property type="nucleotide sequence ID" value="NZ_BMJJ01000013.1"/>
</dbReference>
<dbReference type="InterPro" id="IPR007314">
    <property type="entry name" value="Cofac_haem-bd_dom"/>
</dbReference>
<gene>
    <name evidence="3" type="ORF">GCM10011335_43710</name>
</gene>
<dbReference type="Proteomes" id="UP000613160">
    <property type="component" value="Unassembled WGS sequence"/>
</dbReference>
<keyword evidence="4" id="KW-1185">Reference proteome</keyword>
<name>A0A917DHK8_9HYPH</name>
<evidence type="ECO:0000313" key="4">
    <source>
        <dbReference type="Proteomes" id="UP000613160"/>
    </source>
</evidence>
<feature type="domain" description="Haem-binding uptake Tiki superfamily ChaN" evidence="2">
    <location>
        <begin position="57"/>
        <end position="260"/>
    </location>
</feature>
<dbReference type="InterPro" id="IPR016773">
    <property type="entry name" value="Fe3_uptake_reg_CjrA_prd"/>
</dbReference>
<evidence type="ECO:0000256" key="1">
    <source>
        <dbReference type="SAM" id="SignalP"/>
    </source>
</evidence>
<dbReference type="CDD" id="cd14727">
    <property type="entry name" value="ChanN-like"/>
    <property type="match status" value="1"/>
</dbReference>
<dbReference type="Gene3D" id="3.40.50.11550">
    <property type="match status" value="2"/>
</dbReference>
<keyword evidence="1" id="KW-0732">Signal</keyword>
<dbReference type="PIRSF" id="PIRSF020419">
    <property type="entry name" value="Fe_uptake_reg_CjrA_prd"/>
    <property type="match status" value="1"/>
</dbReference>
<accession>A0A917DHK8</accession>
<dbReference type="AlphaFoldDB" id="A0A917DHK8"/>
<reference evidence="3" key="2">
    <citation type="submission" date="2020-09" db="EMBL/GenBank/DDBJ databases">
        <authorList>
            <person name="Sun Q."/>
            <person name="Zhou Y."/>
        </authorList>
    </citation>
    <scope>NUCLEOTIDE SEQUENCE</scope>
    <source>
        <strain evidence="3">CGMCC 1.15493</strain>
    </source>
</reference>
<protein>
    <recommendedName>
        <fullName evidence="2">Haem-binding uptake Tiki superfamily ChaN domain-containing protein</fullName>
    </recommendedName>
</protein>
<organism evidence="3 4">
    <name type="scientific">Aureimonas glaciei</name>
    <dbReference type="NCBI Taxonomy" id="1776957"/>
    <lineage>
        <taxon>Bacteria</taxon>
        <taxon>Pseudomonadati</taxon>
        <taxon>Pseudomonadota</taxon>
        <taxon>Alphaproteobacteria</taxon>
        <taxon>Hyphomicrobiales</taxon>
        <taxon>Aurantimonadaceae</taxon>
        <taxon>Aureimonas</taxon>
    </lineage>
</organism>
<reference evidence="3" key="1">
    <citation type="journal article" date="2014" name="Int. J. Syst. Evol. Microbiol.">
        <title>Complete genome sequence of Corynebacterium casei LMG S-19264T (=DSM 44701T), isolated from a smear-ripened cheese.</title>
        <authorList>
            <consortium name="US DOE Joint Genome Institute (JGI-PGF)"/>
            <person name="Walter F."/>
            <person name="Albersmeier A."/>
            <person name="Kalinowski J."/>
            <person name="Ruckert C."/>
        </authorList>
    </citation>
    <scope>NUCLEOTIDE SEQUENCE</scope>
    <source>
        <strain evidence="3">CGMCC 1.15493</strain>
    </source>
</reference>
<dbReference type="SUPFAM" id="SSF159501">
    <property type="entry name" value="EreA/ChaN-like"/>
    <property type="match status" value="1"/>
</dbReference>
<proteinExistence type="predicted"/>
<feature type="chain" id="PRO_5038102601" description="Haem-binding uptake Tiki superfamily ChaN domain-containing protein" evidence="1">
    <location>
        <begin position="23"/>
        <end position="327"/>
    </location>
</feature>
<dbReference type="EMBL" id="BMJJ01000013">
    <property type="protein sequence ID" value="GGD35984.1"/>
    <property type="molecule type" value="Genomic_DNA"/>
</dbReference>
<feature type="signal peptide" evidence="1">
    <location>
        <begin position="1"/>
        <end position="22"/>
    </location>
</feature>
<evidence type="ECO:0000313" key="3">
    <source>
        <dbReference type="EMBL" id="GGD35984.1"/>
    </source>
</evidence>
<evidence type="ECO:0000259" key="2">
    <source>
        <dbReference type="Pfam" id="PF04187"/>
    </source>
</evidence>
<comment type="caution">
    <text evidence="3">The sequence shown here is derived from an EMBL/GenBank/DDBJ whole genome shotgun (WGS) entry which is preliminary data.</text>
</comment>